<evidence type="ECO:0000313" key="2">
    <source>
        <dbReference type="EMBL" id="MBB2164497.1"/>
    </source>
</evidence>
<accession>A0A7W4IKH1</accession>
<dbReference type="EMBL" id="JABEQN010000008">
    <property type="protein sequence ID" value="MBB2193736.1"/>
    <property type="molecule type" value="Genomic_DNA"/>
</dbReference>
<keyword evidence="1" id="KW-0732">Signal</keyword>
<dbReference type="Pfam" id="PF16816">
    <property type="entry name" value="DotD"/>
    <property type="match status" value="1"/>
</dbReference>
<proteinExistence type="predicted"/>
<dbReference type="Gene3D" id="3.55.50.60">
    <property type="entry name" value="DotD protein"/>
    <property type="match status" value="1"/>
</dbReference>
<keyword evidence="4" id="KW-1185">Reference proteome</keyword>
<organism evidence="2 5">
    <name type="scientific">Gluconacetobacter dulcium</name>
    <dbReference type="NCBI Taxonomy" id="2729096"/>
    <lineage>
        <taxon>Bacteria</taxon>
        <taxon>Pseudomonadati</taxon>
        <taxon>Pseudomonadota</taxon>
        <taxon>Alphaproteobacteria</taxon>
        <taxon>Acetobacterales</taxon>
        <taxon>Acetobacteraceae</taxon>
        <taxon>Gluconacetobacter</taxon>
    </lineage>
</organism>
<feature type="signal peptide" evidence="1">
    <location>
        <begin position="1"/>
        <end position="24"/>
    </location>
</feature>
<sequence>MRRSEPRSLSPISLLLILSISACAPRESEPTPTVDQGMAHILNSFDQIGAVRFPMVRAGSVLPAEMNRPMNWHWSGPVDRAVLMIANRLGYQADIPAASAVPTVRIDREDTTIGGLLDEIAAASAGRAVIEVDVPNHTLRVIWHA</sequence>
<dbReference type="InterPro" id="IPR031817">
    <property type="entry name" value="DotD"/>
</dbReference>
<dbReference type="EMBL" id="JABEQO010000008">
    <property type="protein sequence ID" value="MBB2164497.1"/>
    <property type="molecule type" value="Genomic_DNA"/>
</dbReference>
<dbReference type="InterPro" id="IPR038140">
    <property type="entry name" value="DotD_sf"/>
</dbReference>
<dbReference type="PROSITE" id="PS51257">
    <property type="entry name" value="PROKAR_LIPOPROTEIN"/>
    <property type="match status" value="1"/>
</dbReference>
<dbReference type="Proteomes" id="UP000561077">
    <property type="component" value="Unassembled WGS sequence"/>
</dbReference>
<gene>
    <name evidence="3" type="ORF">HLH25_08780</name>
    <name evidence="2" type="ORF">HLH26_08075</name>
</gene>
<evidence type="ECO:0000313" key="4">
    <source>
        <dbReference type="Proteomes" id="UP000540490"/>
    </source>
</evidence>
<reference evidence="4 5" key="1">
    <citation type="submission" date="2020-04" db="EMBL/GenBank/DDBJ databases">
        <title>Description of novel Gluconacetobacter.</title>
        <authorList>
            <person name="Sombolestani A."/>
        </authorList>
    </citation>
    <scope>NUCLEOTIDE SEQUENCE [LARGE SCALE GENOMIC DNA]</scope>
    <source>
        <strain evidence="3 4">LMG 1728</strain>
        <strain evidence="2 5">LMG 1731</strain>
    </source>
</reference>
<comment type="caution">
    <text evidence="2">The sequence shown here is derived from an EMBL/GenBank/DDBJ whole genome shotgun (WGS) entry which is preliminary data.</text>
</comment>
<dbReference type="Proteomes" id="UP000540490">
    <property type="component" value="Unassembled WGS sequence"/>
</dbReference>
<feature type="chain" id="PRO_5031288205" evidence="1">
    <location>
        <begin position="25"/>
        <end position="145"/>
    </location>
</feature>
<evidence type="ECO:0000313" key="3">
    <source>
        <dbReference type="EMBL" id="MBB2193736.1"/>
    </source>
</evidence>
<evidence type="ECO:0000256" key="1">
    <source>
        <dbReference type="SAM" id="SignalP"/>
    </source>
</evidence>
<keyword evidence="2" id="KW-0449">Lipoprotein</keyword>
<evidence type="ECO:0000313" key="5">
    <source>
        <dbReference type="Proteomes" id="UP000561077"/>
    </source>
</evidence>
<name>A0A7W4IKH1_9PROT</name>
<dbReference type="AlphaFoldDB" id="A0A7W4IKH1"/>
<protein>
    <submittedName>
        <fullName evidence="2">DotD/TraH family lipoprotein</fullName>
    </submittedName>
</protein>